<dbReference type="Proteomes" id="UP000824151">
    <property type="component" value="Unassembled WGS sequence"/>
</dbReference>
<proteinExistence type="inferred from homology"/>
<dbReference type="EMBL" id="DXGD01000479">
    <property type="protein sequence ID" value="HIX01015.1"/>
    <property type="molecule type" value="Genomic_DNA"/>
</dbReference>
<gene>
    <name evidence="2" type="ORF">H9871_12830</name>
</gene>
<dbReference type="CDD" id="cd24058">
    <property type="entry name" value="ASKHA_NBD_ROK_PPGK"/>
    <property type="match status" value="1"/>
</dbReference>
<dbReference type="NCBIfam" id="NF045942">
    <property type="entry name" value="PolPhglucPhase"/>
    <property type="match status" value="1"/>
</dbReference>
<comment type="caution">
    <text evidence="2">The sequence shown here is derived from an EMBL/GenBank/DDBJ whole genome shotgun (WGS) entry which is preliminary data.</text>
</comment>
<accession>A0A9D2A9K9</accession>
<organism evidence="2 3">
    <name type="scientific">Candidatus Nesterenkonia stercoripullorum</name>
    <dbReference type="NCBI Taxonomy" id="2838701"/>
    <lineage>
        <taxon>Bacteria</taxon>
        <taxon>Bacillati</taxon>
        <taxon>Actinomycetota</taxon>
        <taxon>Actinomycetes</taxon>
        <taxon>Micrococcales</taxon>
        <taxon>Micrococcaceae</taxon>
        <taxon>Nesterenkonia</taxon>
    </lineage>
</organism>
<reference evidence="2" key="2">
    <citation type="submission" date="2021-04" db="EMBL/GenBank/DDBJ databases">
        <authorList>
            <person name="Gilroy R."/>
        </authorList>
    </citation>
    <scope>NUCLEOTIDE SEQUENCE</scope>
    <source>
        <strain evidence="2">ChiHejej3B27-3195</strain>
    </source>
</reference>
<reference evidence="2" key="1">
    <citation type="journal article" date="2021" name="PeerJ">
        <title>Extensive microbial diversity within the chicken gut microbiome revealed by metagenomics and culture.</title>
        <authorList>
            <person name="Gilroy R."/>
            <person name="Ravi A."/>
            <person name="Getino M."/>
            <person name="Pursley I."/>
            <person name="Horton D.L."/>
            <person name="Alikhan N.F."/>
            <person name="Baker D."/>
            <person name="Gharbi K."/>
            <person name="Hall N."/>
            <person name="Watson M."/>
            <person name="Adriaenssens E.M."/>
            <person name="Foster-Nyarko E."/>
            <person name="Jarju S."/>
            <person name="Secka A."/>
            <person name="Antonio M."/>
            <person name="Oren A."/>
            <person name="Chaudhuri R.R."/>
            <person name="La Ragione R."/>
            <person name="Hildebrand F."/>
            <person name="Pallen M.J."/>
        </authorList>
    </citation>
    <scope>NUCLEOTIDE SEQUENCE</scope>
    <source>
        <strain evidence="2">ChiHejej3B27-3195</strain>
    </source>
</reference>
<dbReference type="InterPro" id="IPR043129">
    <property type="entry name" value="ATPase_NBD"/>
</dbReference>
<evidence type="ECO:0000313" key="2">
    <source>
        <dbReference type="EMBL" id="HIX01015.1"/>
    </source>
</evidence>
<dbReference type="PANTHER" id="PTHR18964:SF146">
    <property type="entry name" value="POLYPHOSPHATE GLUCOKINASE"/>
    <property type="match status" value="1"/>
</dbReference>
<dbReference type="InterPro" id="IPR000600">
    <property type="entry name" value="ROK"/>
</dbReference>
<evidence type="ECO:0000313" key="3">
    <source>
        <dbReference type="Proteomes" id="UP000824151"/>
    </source>
</evidence>
<name>A0A9D2A9K9_9MICC</name>
<dbReference type="AlphaFoldDB" id="A0A9D2A9K9"/>
<dbReference type="Gene3D" id="3.30.420.40">
    <property type="match status" value="2"/>
</dbReference>
<dbReference type="Pfam" id="PF00480">
    <property type="entry name" value="ROK"/>
    <property type="match status" value="1"/>
</dbReference>
<protein>
    <submittedName>
        <fullName evidence="2">ROK family protein</fullName>
    </submittedName>
</protein>
<dbReference type="SUPFAM" id="SSF53067">
    <property type="entry name" value="Actin-like ATPase domain"/>
    <property type="match status" value="1"/>
</dbReference>
<dbReference type="PANTHER" id="PTHR18964">
    <property type="entry name" value="ROK (REPRESSOR, ORF, KINASE) FAMILY"/>
    <property type="match status" value="1"/>
</dbReference>
<evidence type="ECO:0000256" key="1">
    <source>
        <dbReference type="ARBA" id="ARBA00006479"/>
    </source>
</evidence>
<comment type="similarity">
    <text evidence="1">Belongs to the ROK (NagC/XylR) family.</text>
</comment>
<sequence length="284" mass="29358">MSADTADSPLTAHSLAPAPVEVPTLPKYAIGVDVGGTGTKGGIVNLTKGKLSGDRFRIPTPRPATPDAVAAVIEEIVDELMSRPKAPSPEDLAVGVLFPGIVIDNVVHSAANIDHAWIGCNTEDLLSSLPGKLRVLNDADGAGLAEARYGAGAGASGTVLTITLGTGIGSALIHDGVLVPNSELGHLEFDGDIAEKKASAAARERADMSWEEYGALLGRYLKYVERLHSPSLFIIGGGISKRSQEFLPYVKGLRADVVPAALVNNAGIVGAALFAAEQKALAER</sequence>